<sequence length="222" mass="26025">MTYKDIISVYENKKKIYKKDTYKYISKLLKEIKEIYRQDALSRGITDTEQSWRAFKGKNLEKLIEHIIKDEIEKLNLSIINGNILEHNKYSDNNELDLLKRNLAIDYGEFGMHLPDVDIIIYEPNKSKIIAVLSVKVTLRERIAQTGYWKLKLMNSNITKDIKVFFITLDEDDIFSKKPAKKGRAIVEVDTDGCYILTENEFEKSSKVKLFSEFINDLKKLT</sequence>
<gene>
    <name evidence="2" type="ORF">EPJ79_04140</name>
</gene>
<dbReference type="GO" id="GO:0032259">
    <property type="term" value="P:methylation"/>
    <property type="evidence" value="ECO:0007669"/>
    <property type="project" value="UniProtKB-KW"/>
</dbReference>
<dbReference type="GO" id="GO:0008168">
    <property type="term" value="F:methyltransferase activity"/>
    <property type="evidence" value="ECO:0007669"/>
    <property type="project" value="UniProtKB-KW"/>
</dbReference>
<evidence type="ECO:0000259" key="1">
    <source>
        <dbReference type="Pfam" id="PF18643"/>
    </source>
</evidence>
<organism evidence="2 3">
    <name type="scientific">Brachyspira aalborgi</name>
    <dbReference type="NCBI Taxonomy" id="29522"/>
    <lineage>
        <taxon>Bacteria</taxon>
        <taxon>Pseudomonadati</taxon>
        <taxon>Spirochaetota</taxon>
        <taxon>Spirochaetia</taxon>
        <taxon>Brachyspirales</taxon>
        <taxon>Brachyspiraceae</taxon>
        <taxon>Brachyspira</taxon>
    </lineage>
</organism>
<keyword evidence="2" id="KW-0489">Methyltransferase</keyword>
<evidence type="ECO:0000313" key="2">
    <source>
        <dbReference type="EMBL" id="TXJ20347.1"/>
    </source>
</evidence>
<reference evidence="2 3" key="1">
    <citation type="journal article" date="1992" name="Lakartidningen">
        <title>[Penicillin V and not amoxicillin is the first choice preparation in acute otitis].</title>
        <authorList>
            <person name="Kamme C."/>
            <person name="Lundgren K."/>
            <person name="Prellner K."/>
        </authorList>
    </citation>
    <scope>NUCLEOTIDE SEQUENCE [LARGE SCALE GENOMIC DNA]</scope>
    <source>
        <strain evidence="2 3">513A</strain>
    </source>
</reference>
<accession>A0A5C8D4D6</accession>
<dbReference type="EMBL" id="SAXU01000001">
    <property type="protein sequence ID" value="TXJ20347.1"/>
    <property type="molecule type" value="Genomic_DNA"/>
</dbReference>
<dbReference type="InterPro" id="IPR041551">
    <property type="entry name" value="RE_BsaWI"/>
</dbReference>
<name>A0A5C8D4D6_9SPIR</name>
<dbReference type="Pfam" id="PF18643">
    <property type="entry name" value="RE_BsaWI"/>
    <property type="match status" value="1"/>
</dbReference>
<dbReference type="RefSeq" id="WP_147738548.1">
    <property type="nucleotide sequence ID" value="NZ_SAXU01000001.1"/>
</dbReference>
<evidence type="ECO:0000313" key="3">
    <source>
        <dbReference type="Proteomes" id="UP000324638"/>
    </source>
</evidence>
<protein>
    <submittedName>
        <fullName evidence="2">DNA modification methylase</fullName>
    </submittedName>
</protein>
<dbReference type="Proteomes" id="UP000324638">
    <property type="component" value="Unassembled WGS sequence"/>
</dbReference>
<keyword evidence="2" id="KW-0808">Transferase</keyword>
<proteinExistence type="predicted"/>
<dbReference type="AlphaFoldDB" id="A0A5C8D4D6"/>
<comment type="caution">
    <text evidence="2">The sequence shown here is derived from an EMBL/GenBank/DDBJ whole genome shotgun (WGS) entry which is preliminary data.</text>
</comment>
<feature type="domain" description="BsaWI restriction endonuclease type 2" evidence="1">
    <location>
        <begin position="94"/>
        <end position="197"/>
    </location>
</feature>